<dbReference type="AlphaFoldDB" id="E1ZKK4"/>
<evidence type="ECO:0000259" key="1">
    <source>
        <dbReference type="Pfam" id="PF18599"/>
    </source>
</evidence>
<dbReference type="KEGG" id="cvr:CHLNCDRAFT_53648"/>
<protein>
    <recommendedName>
        <fullName evidence="1">Limiting CO2-inducible protein B/C beta carbonyic anhydrase domain-containing protein</fullName>
    </recommendedName>
</protein>
<sequence length="468" mass="50764">MQAACRLNSRRPAQKAEARRQRLVFTHAAATEAATEGEDTVIEANGKMIVVESDGTIIIGGPEAVARASARSEALEAAPESAEVEYLTGRANAVQKHFPSSLGADDFMQRVEMALYAFGFTGDNSIAMVNLCRDEVTLTLKHRIEETFGSAFSTNGLGGVLTCGVTGMGAGFSHSPLCSSNKERYVFFSFPHISINASGEVGPMSRPGRPGQSCACGALIKATNEIKSEGLTCNCKIPGVHDALDPEMSILKQRIARRLRHEGNTDESVKNLSLVDITKVAERTISDDLEFLISKTVNTDKADYAVVTGVQIHNWANDFEDASPNMEFVAPTSAYVVVDGVKTHLDLTAMPPMTPRQMRLVAGPADVCNQGGQTMLREEEAPYAFDSKDARRSQKARLQRYLSLMKEEGLDGTGATSVPSWQSKIVKGTPERCATADNSTIIDSSFAENAELRKIWVQLEEKYKMPSN</sequence>
<dbReference type="PANTHER" id="PTHR38016:SF1">
    <property type="entry name" value="LIMITING CO2-INDUCIBLE PROTEIN B_C BETA CARBONYIC ANHYDRASE DOMAIN-CONTAINING PROTEIN"/>
    <property type="match status" value="1"/>
</dbReference>
<gene>
    <name evidence="2" type="ORF">CHLNCDRAFT_53648</name>
</gene>
<dbReference type="InterPro" id="IPR040703">
    <property type="entry name" value="LCIB/C_CA"/>
</dbReference>
<dbReference type="Pfam" id="PF18599">
    <property type="entry name" value="LCIB_C_CA"/>
    <property type="match status" value="1"/>
</dbReference>
<dbReference type="RefSeq" id="XP_005845923.1">
    <property type="nucleotide sequence ID" value="XM_005845861.1"/>
</dbReference>
<dbReference type="InParanoid" id="E1ZKK4"/>
<dbReference type="EMBL" id="GL433850">
    <property type="protein sequence ID" value="EFN53821.1"/>
    <property type="molecule type" value="Genomic_DNA"/>
</dbReference>
<proteinExistence type="predicted"/>
<evidence type="ECO:0000313" key="3">
    <source>
        <dbReference type="Proteomes" id="UP000008141"/>
    </source>
</evidence>
<organism evidence="3">
    <name type="scientific">Chlorella variabilis</name>
    <name type="common">Green alga</name>
    <dbReference type="NCBI Taxonomy" id="554065"/>
    <lineage>
        <taxon>Eukaryota</taxon>
        <taxon>Viridiplantae</taxon>
        <taxon>Chlorophyta</taxon>
        <taxon>core chlorophytes</taxon>
        <taxon>Trebouxiophyceae</taxon>
        <taxon>Chlorellales</taxon>
        <taxon>Chlorellaceae</taxon>
        <taxon>Chlorella clade</taxon>
        <taxon>Chlorella</taxon>
    </lineage>
</organism>
<accession>E1ZKK4</accession>
<dbReference type="STRING" id="554065.E1ZKK4"/>
<evidence type="ECO:0000313" key="2">
    <source>
        <dbReference type="EMBL" id="EFN53821.1"/>
    </source>
</evidence>
<dbReference type="OrthoDB" id="2014244at2759"/>
<dbReference type="PANTHER" id="PTHR38016">
    <property type="entry name" value="UNNAMED PRODUCT"/>
    <property type="match status" value="1"/>
</dbReference>
<feature type="domain" description="Limiting CO2-inducible protein B/C beta carbonyic anhydrase" evidence="1">
    <location>
        <begin position="102"/>
        <end position="337"/>
    </location>
</feature>
<name>E1ZKK4_CHLVA</name>
<dbReference type="Proteomes" id="UP000008141">
    <property type="component" value="Unassembled WGS sequence"/>
</dbReference>
<reference evidence="2 3" key="1">
    <citation type="journal article" date="2010" name="Plant Cell">
        <title>The Chlorella variabilis NC64A genome reveals adaptation to photosymbiosis, coevolution with viruses, and cryptic sex.</title>
        <authorList>
            <person name="Blanc G."/>
            <person name="Duncan G."/>
            <person name="Agarkova I."/>
            <person name="Borodovsky M."/>
            <person name="Gurnon J."/>
            <person name="Kuo A."/>
            <person name="Lindquist E."/>
            <person name="Lucas S."/>
            <person name="Pangilinan J."/>
            <person name="Polle J."/>
            <person name="Salamov A."/>
            <person name="Terry A."/>
            <person name="Yamada T."/>
            <person name="Dunigan D.D."/>
            <person name="Grigoriev I.V."/>
            <person name="Claverie J.M."/>
            <person name="Van Etten J.L."/>
        </authorList>
    </citation>
    <scope>NUCLEOTIDE SEQUENCE [LARGE SCALE GENOMIC DNA]</scope>
    <source>
        <strain evidence="2 3">NC64A</strain>
    </source>
</reference>
<keyword evidence="3" id="KW-1185">Reference proteome</keyword>
<dbReference type="GeneID" id="17353178"/>
<dbReference type="eggNOG" id="ENOG502RYX4">
    <property type="taxonomic scope" value="Eukaryota"/>
</dbReference>